<keyword evidence="2" id="KW-1185">Reference proteome</keyword>
<evidence type="ECO:0000313" key="1">
    <source>
        <dbReference type="EMBL" id="KAF9474850.1"/>
    </source>
</evidence>
<reference evidence="1" key="1">
    <citation type="submission" date="2020-11" db="EMBL/GenBank/DDBJ databases">
        <authorList>
            <consortium name="DOE Joint Genome Institute"/>
            <person name="Ahrendt S."/>
            <person name="Riley R."/>
            <person name="Andreopoulos W."/>
            <person name="Labutti K."/>
            <person name="Pangilinan J."/>
            <person name="Ruiz-Duenas F.J."/>
            <person name="Barrasa J.M."/>
            <person name="Sanchez-Garcia M."/>
            <person name="Camarero S."/>
            <person name="Miyauchi S."/>
            <person name="Serrano A."/>
            <person name="Linde D."/>
            <person name="Babiker R."/>
            <person name="Drula E."/>
            <person name="Ayuso-Fernandez I."/>
            <person name="Pacheco R."/>
            <person name="Padilla G."/>
            <person name="Ferreira P."/>
            <person name="Barriuso J."/>
            <person name="Kellner H."/>
            <person name="Castanera R."/>
            <person name="Alfaro M."/>
            <person name="Ramirez L."/>
            <person name="Pisabarro A.G."/>
            <person name="Kuo A."/>
            <person name="Tritt A."/>
            <person name="Lipzen A."/>
            <person name="He G."/>
            <person name="Yan M."/>
            <person name="Ng V."/>
            <person name="Cullen D."/>
            <person name="Martin F."/>
            <person name="Rosso M.-N."/>
            <person name="Henrissat B."/>
            <person name="Hibbett D."/>
            <person name="Martinez A.T."/>
            <person name="Grigoriev I.V."/>
        </authorList>
    </citation>
    <scope>NUCLEOTIDE SEQUENCE</scope>
    <source>
        <strain evidence="1">CIRM-BRFM 674</strain>
    </source>
</reference>
<organism evidence="1 2">
    <name type="scientific">Pholiota conissans</name>
    <dbReference type="NCBI Taxonomy" id="109636"/>
    <lineage>
        <taxon>Eukaryota</taxon>
        <taxon>Fungi</taxon>
        <taxon>Dikarya</taxon>
        <taxon>Basidiomycota</taxon>
        <taxon>Agaricomycotina</taxon>
        <taxon>Agaricomycetes</taxon>
        <taxon>Agaricomycetidae</taxon>
        <taxon>Agaricales</taxon>
        <taxon>Agaricineae</taxon>
        <taxon>Strophariaceae</taxon>
        <taxon>Pholiota</taxon>
    </lineage>
</organism>
<name>A0A9P6CVJ9_9AGAR</name>
<dbReference type="EMBL" id="MU155359">
    <property type="protein sequence ID" value="KAF9474850.1"/>
    <property type="molecule type" value="Genomic_DNA"/>
</dbReference>
<protein>
    <submittedName>
        <fullName evidence="1">Uncharacterized protein</fullName>
    </submittedName>
</protein>
<evidence type="ECO:0000313" key="2">
    <source>
        <dbReference type="Proteomes" id="UP000807469"/>
    </source>
</evidence>
<dbReference type="Gene3D" id="2.60.120.10">
    <property type="entry name" value="Jelly Rolls"/>
    <property type="match status" value="1"/>
</dbReference>
<accession>A0A9P6CVJ9</accession>
<dbReference type="Proteomes" id="UP000807469">
    <property type="component" value="Unassembled WGS sequence"/>
</dbReference>
<proteinExistence type="predicted"/>
<dbReference type="SUPFAM" id="SSF51182">
    <property type="entry name" value="RmlC-like cupins"/>
    <property type="match status" value="1"/>
</dbReference>
<dbReference type="InterPro" id="IPR011051">
    <property type="entry name" value="RmlC_Cupin_sf"/>
</dbReference>
<comment type="caution">
    <text evidence="1">The sequence shown here is derived from an EMBL/GenBank/DDBJ whole genome shotgun (WGS) entry which is preliminary data.</text>
</comment>
<sequence>MSAYDEDLPSTINTFLRDGAYVSRVHIRPGKEEFHVPPHCHEKHDELFHVVQGRLEVLIGTEIRNCEPKDGEICIPKGVIDSLRVYKGEETIFEEKMDPLDDGKEIFFRNILEGGMMNKGFFEVMQIMFYGDMRPVLPLHIKWVDATLVNVVGYYLASWLGYKLRVSSLKKAL</sequence>
<dbReference type="AlphaFoldDB" id="A0A9P6CVJ9"/>
<dbReference type="InterPro" id="IPR014710">
    <property type="entry name" value="RmlC-like_jellyroll"/>
</dbReference>
<gene>
    <name evidence="1" type="ORF">BDN70DRAFT_898652</name>
</gene>
<dbReference type="OrthoDB" id="504210at2759"/>